<dbReference type="GO" id="GO:0030127">
    <property type="term" value="C:COPII vesicle coat"/>
    <property type="evidence" value="ECO:0007669"/>
    <property type="project" value="TreeGrafter"/>
</dbReference>
<evidence type="ECO:0000256" key="9">
    <source>
        <dbReference type="ARBA" id="ARBA00023132"/>
    </source>
</evidence>
<dbReference type="InterPro" id="IPR015943">
    <property type="entry name" value="WD40/YVTN_repeat-like_dom_sf"/>
</dbReference>
<evidence type="ECO:0000313" key="13">
    <source>
        <dbReference type="Proteomes" id="UP000198372"/>
    </source>
</evidence>
<evidence type="ECO:0000256" key="8">
    <source>
        <dbReference type="ARBA" id="ARBA00023010"/>
    </source>
</evidence>
<keyword evidence="5" id="KW-0677">Repeat</keyword>
<dbReference type="PANTHER" id="PTHR11024:SF2">
    <property type="entry name" value="PROTEIN SEC13 HOMOLOG"/>
    <property type="match status" value="1"/>
</dbReference>
<evidence type="ECO:0000256" key="5">
    <source>
        <dbReference type="ARBA" id="ARBA00022737"/>
    </source>
</evidence>
<feature type="repeat" description="WD" evidence="11">
    <location>
        <begin position="8"/>
        <end position="49"/>
    </location>
</feature>
<evidence type="ECO:0000256" key="7">
    <source>
        <dbReference type="ARBA" id="ARBA00022927"/>
    </source>
</evidence>
<organism evidence="12 13">
    <name type="scientific">Microbotryum intermedium</name>
    <dbReference type="NCBI Taxonomy" id="269621"/>
    <lineage>
        <taxon>Eukaryota</taxon>
        <taxon>Fungi</taxon>
        <taxon>Dikarya</taxon>
        <taxon>Basidiomycota</taxon>
        <taxon>Pucciniomycotina</taxon>
        <taxon>Microbotryomycetes</taxon>
        <taxon>Microbotryales</taxon>
        <taxon>Microbotryaceae</taxon>
        <taxon>Microbotryum</taxon>
    </lineage>
</organism>
<sequence length="375" mass="40272">MTASQTIETGHVDSIHDAQLDYYGRRLATGSSDRTIRLFEVEGEDNYRLVDTLRGHDGPIHALAWAHPSFGSILASCSFDGKVFVWKENDGPQKGWSKVKEHLLHTASVLCTHTVNAIAWAPHELGPILACASSDGKVSVLTFNDDGTWDASLFPAHALGVTSISWAPGVGIGALTSVDGPQDGAPLGIKQVKRFATGGCDALVKVWVWEEETKSWSPDPIQPVLEGHVDWVRDVAWAPSVGVGRAYLASGGQVRPFHGCHAVVYDRRMEIDDRMSTPTWQDKTVYIWTQDSPRATWNKVTLEPTNAAPTQASASAAGAGAGAGAGGKGKFGEVVWRVSWSVSGNVLAVSSGDGKVSLWKENLKGKFEEVSELTS</sequence>
<dbReference type="Pfam" id="PF00400">
    <property type="entry name" value="WD40"/>
    <property type="match status" value="3"/>
</dbReference>
<dbReference type="SUPFAM" id="SSF50978">
    <property type="entry name" value="WD40 repeat-like"/>
    <property type="match status" value="1"/>
</dbReference>
<keyword evidence="6" id="KW-0509">mRNA transport</keyword>
<keyword evidence="8" id="KW-0811">Translocation</keyword>
<dbReference type="Gene3D" id="2.130.10.10">
    <property type="entry name" value="YVTN repeat-like/Quinoprotein amine dehydrogenase"/>
    <property type="match status" value="1"/>
</dbReference>
<evidence type="ECO:0000256" key="6">
    <source>
        <dbReference type="ARBA" id="ARBA00022816"/>
    </source>
</evidence>
<feature type="repeat" description="WD" evidence="11">
    <location>
        <begin position="53"/>
        <end position="87"/>
    </location>
</feature>
<dbReference type="InterPro" id="IPR036322">
    <property type="entry name" value="WD40_repeat_dom_sf"/>
</dbReference>
<dbReference type="GO" id="GO:0090114">
    <property type="term" value="P:COPII-coated vesicle budding"/>
    <property type="evidence" value="ECO:0007669"/>
    <property type="project" value="TreeGrafter"/>
</dbReference>
<keyword evidence="10" id="KW-0539">Nucleus</keyword>
<evidence type="ECO:0000256" key="4">
    <source>
        <dbReference type="ARBA" id="ARBA00022574"/>
    </source>
</evidence>
<dbReference type="STRING" id="269621.A0A238F5F0"/>
<dbReference type="PANTHER" id="PTHR11024">
    <property type="entry name" value="NUCLEAR PORE COMPLEX PROTEIN SEC13 / SEH1 FAMILY MEMBER"/>
    <property type="match status" value="1"/>
</dbReference>
<dbReference type="OrthoDB" id="364224at2759"/>
<protein>
    <submittedName>
        <fullName evidence="12">BQ2448_406 protein</fullName>
    </submittedName>
</protein>
<comment type="similarity">
    <text evidence="2">Belongs to the WD repeat SEC13 family.</text>
</comment>
<dbReference type="PROSITE" id="PS50294">
    <property type="entry name" value="WD_REPEATS_REGION"/>
    <property type="match status" value="1"/>
</dbReference>
<evidence type="ECO:0000256" key="2">
    <source>
        <dbReference type="ARBA" id="ARBA00010102"/>
    </source>
</evidence>
<reference evidence="13" key="1">
    <citation type="submission" date="2016-09" db="EMBL/GenBank/DDBJ databases">
        <authorList>
            <person name="Jeantristanb JTB J.-T."/>
            <person name="Ricardo R."/>
        </authorList>
    </citation>
    <scope>NUCLEOTIDE SEQUENCE [LARGE SCALE GENOMIC DNA]</scope>
</reference>
<keyword evidence="3" id="KW-0813">Transport</keyword>
<gene>
    <name evidence="12" type="ORF">BQ2448_406</name>
</gene>
<dbReference type="InterPro" id="IPR001680">
    <property type="entry name" value="WD40_rpt"/>
</dbReference>
<keyword evidence="13" id="KW-1185">Reference proteome</keyword>
<evidence type="ECO:0000256" key="1">
    <source>
        <dbReference type="ARBA" id="ARBA00004567"/>
    </source>
</evidence>
<evidence type="ECO:0000256" key="10">
    <source>
        <dbReference type="ARBA" id="ARBA00023242"/>
    </source>
</evidence>
<keyword evidence="9" id="KW-0906">Nuclear pore complex</keyword>
<evidence type="ECO:0000313" key="12">
    <source>
        <dbReference type="EMBL" id="SCV68285.1"/>
    </source>
</evidence>
<dbReference type="SMART" id="SM00320">
    <property type="entry name" value="WD40"/>
    <property type="match status" value="5"/>
</dbReference>
<evidence type="ECO:0000256" key="11">
    <source>
        <dbReference type="PROSITE-ProRule" id="PRU00221"/>
    </source>
</evidence>
<dbReference type="EMBL" id="FMSP01000003">
    <property type="protein sequence ID" value="SCV68285.1"/>
    <property type="molecule type" value="Genomic_DNA"/>
</dbReference>
<name>A0A238F5F0_9BASI</name>
<dbReference type="GO" id="GO:0032527">
    <property type="term" value="P:protein exit from endoplasmic reticulum"/>
    <property type="evidence" value="ECO:0007669"/>
    <property type="project" value="TreeGrafter"/>
</dbReference>
<dbReference type="GO" id="GO:0031080">
    <property type="term" value="C:nuclear pore outer ring"/>
    <property type="evidence" value="ECO:0007669"/>
    <property type="project" value="TreeGrafter"/>
</dbReference>
<dbReference type="AlphaFoldDB" id="A0A238F5F0"/>
<dbReference type="GO" id="GO:0051028">
    <property type="term" value="P:mRNA transport"/>
    <property type="evidence" value="ECO:0007669"/>
    <property type="project" value="UniProtKB-KW"/>
</dbReference>
<dbReference type="GO" id="GO:0032008">
    <property type="term" value="P:positive regulation of TOR signaling"/>
    <property type="evidence" value="ECO:0007669"/>
    <property type="project" value="TreeGrafter"/>
</dbReference>
<keyword evidence="4 11" id="KW-0853">WD repeat</keyword>
<dbReference type="InterPro" id="IPR037363">
    <property type="entry name" value="Sec13/Seh1_fam"/>
</dbReference>
<dbReference type="Proteomes" id="UP000198372">
    <property type="component" value="Unassembled WGS sequence"/>
</dbReference>
<dbReference type="GO" id="GO:0006606">
    <property type="term" value="P:protein import into nucleus"/>
    <property type="evidence" value="ECO:0007669"/>
    <property type="project" value="TreeGrafter"/>
</dbReference>
<keyword evidence="7" id="KW-0653">Protein transport</keyword>
<accession>A0A238F5F0</accession>
<proteinExistence type="inferred from homology"/>
<dbReference type="GO" id="GO:0005198">
    <property type="term" value="F:structural molecule activity"/>
    <property type="evidence" value="ECO:0007669"/>
    <property type="project" value="InterPro"/>
</dbReference>
<comment type="subcellular location">
    <subcellularLocation>
        <location evidence="1">Nucleus</location>
        <location evidence="1">Nuclear pore complex</location>
    </subcellularLocation>
</comment>
<dbReference type="PROSITE" id="PS50082">
    <property type="entry name" value="WD_REPEATS_2"/>
    <property type="match status" value="2"/>
</dbReference>
<evidence type="ECO:0000256" key="3">
    <source>
        <dbReference type="ARBA" id="ARBA00022448"/>
    </source>
</evidence>